<evidence type="ECO:0000256" key="7">
    <source>
        <dbReference type="HAMAP-Rule" id="MF_00323"/>
    </source>
</evidence>
<dbReference type="SUPFAM" id="SSF53800">
    <property type="entry name" value="Chelatase"/>
    <property type="match status" value="1"/>
</dbReference>
<feature type="binding site" evidence="7">
    <location>
        <begin position="43"/>
        <end position="44"/>
    </location>
    <ligand>
        <name>Fe-coproporphyrin III</name>
        <dbReference type="ChEBI" id="CHEBI:68438"/>
    </ligand>
</feature>
<comment type="subcellular location">
    <subcellularLocation>
        <location evidence="7">Cytoplasm</location>
    </subcellularLocation>
</comment>
<comment type="function">
    <text evidence="7">Involved in coproporphyrin-dependent heme b biosynthesis. Catalyzes the insertion of ferrous iron into coproporphyrin III to form Fe-coproporphyrin III.</text>
</comment>
<dbReference type="GO" id="GO:0005737">
    <property type="term" value="C:cytoplasm"/>
    <property type="evidence" value="ECO:0007669"/>
    <property type="project" value="UniProtKB-SubCell"/>
</dbReference>
<comment type="similarity">
    <text evidence="7 8">Belongs to the ferrochelatase family.</text>
</comment>
<comment type="pathway">
    <text evidence="1 7">Porphyrin-containing compound metabolism; protoheme biosynthesis.</text>
</comment>
<dbReference type="PANTHER" id="PTHR11108:SF1">
    <property type="entry name" value="FERROCHELATASE, MITOCHONDRIAL"/>
    <property type="match status" value="1"/>
</dbReference>
<dbReference type="InterPro" id="IPR033659">
    <property type="entry name" value="Ferrochelatase_N"/>
</dbReference>
<evidence type="ECO:0000313" key="10">
    <source>
        <dbReference type="Proteomes" id="UP000241848"/>
    </source>
</evidence>
<dbReference type="Proteomes" id="UP000241848">
    <property type="component" value="Unassembled WGS sequence"/>
</dbReference>
<evidence type="ECO:0000256" key="5">
    <source>
        <dbReference type="ARBA" id="ARBA00023244"/>
    </source>
</evidence>
<organism evidence="9 10">
    <name type="scientific">Sulfobacillus acidophilus</name>
    <dbReference type="NCBI Taxonomy" id="53633"/>
    <lineage>
        <taxon>Bacteria</taxon>
        <taxon>Bacillati</taxon>
        <taxon>Bacillota</taxon>
        <taxon>Clostridia</taxon>
        <taxon>Eubacteriales</taxon>
        <taxon>Clostridiales Family XVII. Incertae Sedis</taxon>
        <taxon>Sulfobacillus</taxon>
    </lineage>
</organism>
<accession>A0A2T2WEJ3</accession>
<dbReference type="GO" id="GO:0004325">
    <property type="term" value="F:ferrochelatase activity"/>
    <property type="evidence" value="ECO:0007669"/>
    <property type="project" value="UniProtKB-UniRule"/>
</dbReference>
<dbReference type="EC" id="4.99.1.9" evidence="7"/>
<keyword evidence="4 7" id="KW-0456">Lyase</keyword>
<keyword evidence="3 7" id="KW-0350">Heme biosynthesis</keyword>
<gene>
    <name evidence="7" type="primary">cpfC</name>
    <name evidence="9" type="ORF">C7B45_14100</name>
</gene>
<evidence type="ECO:0000256" key="3">
    <source>
        <dbReference type="ARBA" id="ARBA00023133"/>
    </source>
</evidence>
<keyword evidence="5 7" id="KW-0627">Porphyrin biosynthesis</keyword>
<feature type="binding site" evidence="7">
    <location>
        <position position="181"/>
    </location>
    <ligand>
        <name>Fe(2+)</name>
        <dbReference type="ChEBI" id="CHEBI:29033"/>
    </ligand>
</feature>
<comment type="caution">
    <text evidence="9">The sequence shown here is derived from an EMBL/GenBank/DDBJ whole genome shotgun (WGS) entry which is preliminary data.</text>
</comment>
<evidence type="ECO:0000256" key="2">
    <source>
        <dbReference type="ARBA" id="ARBA00023004"/>
    </source>
</evidence>
<dbReference type="AlphaFoldDB" id="A0A2T2WEJ3"/>
<dbReference type="GO" id="GO:0046872">
    <property type="term" value="F:metal ion binding"/>
    <property type="evidence" value="ECO:0007669"/>
    <property type="project" value="UniProtKB-KW"/>
</dbReference>
<feature type="binding site" evidence="7">
    <location>
        <position position="261"/>
    </location>
    <ligand>
        <name>Fe(2+)</name>
        <dbReference type="ChEBI" id="CHEBI:29033"/>
    </ligand>
</feature>
<dbReference type="HAMAP" id="MF_00323">
    <property type="entry name" value="Ferrochelatase"/>
    <property type="match status" value="1"/>
</dbReference>
<dbReference type="EMBL" id="PXYV01000055">
    <property type="protein sequence ID" value="PSR20643.1"/>
    <property type="molecule type" value="Genomic_DNA"/>
</dbReference>
<evidence type="ECO:0000313" key="9">
    <source>
        <dbReference type="EMBL" id="PSR20643.1"/>
    </source>
</evidence>
<keyword evidence="7" id="KW-0479">Metal-binding</keyword>
<proteinExistence type="inferred from homology"/>
<keyword evidence="2 7" id="KW-0408">Iron</keyword>
<feature type="binding site" evidence="7">
    <location>
        <position position="51"/>
    </location>
    <ligand>
        <name>Fe-coproporphyrin III</name>
        <dbReference type="ChEBI" id="CHEBI:68438"/>
    </ligand>
</feature>
<feature type="binding site" evidence="7">
    <location>
        <position position="122"/>
    </location>
    <ligand>
        <name>Fe-coproporphyrin III</name>
        <dbReference type="ChEBI" id="CHEBI:68438"/>
    </ligand>
</feature>
<keyword evidence="7" id="KW-0963">Cytoplasm</keyword>
<dbReference type="Gene3D" id="3.40.50.1400">
    <property type="match status" value="2"/>
</dbReference>
<reference evidence="9 10" key="1">
    <citation type="journal article" date="2014" name="BMC Genomics">
        <title>Comparison of environmental and isolate Sulfobacillus genomes reveals diverse carbon, sulfur, nitrogen, and hydrogen metabolisms.</title>
        <authorList>
            <person name="Justice N.B."/>
            <person name="Norman A."/>
            <person name="Brown C.T."/>
            <person name="Singh A."/>
            <person name="Thomas B.C."/>
            <person name="Banfield J.F."/>
        </authorList>
    </citation>
    <scope>NUCLEOTIDE SEQUENCE [LARGE SCALE GENOMIC DNA]</scope>
    <source>
        <strain evidence="9">AMDSBA3</strain>
    </source>
</reference>
<evidence type="ECO:0000256" key="8">
    <source>
        <dbReference type="RuleBase" id="RU004185"/>
    </source>
</evidence>
<dbReference type="InterPro" id="IPR033644">
    <property type="entry name" value="Ferrochelatase_C"/>
</dbReference>
<dbReference type="NCBIfam" id="TIGR00109">
    <property type="entry name" value="hemH"/>
    <property type="match status" value="1"/>
</dbReference>
<feature type="binding site" evidence="7">
    <location>
        <position position="27"/>
    </location>
    <ligand>
        <name>Fe-coproporphyrin III</name>
        <dbReference type="ChEBI" id="CHEBI:68438"/>
    </ligand>
</feature>
<evidence type="ECO:0000256" key="6">
    <source>
        <dbReference type="ARBA" id="ARBA00024536"/>
    </source>
</evidence>
<protein>
    <recommendedName>
        <fullName evidence="7">Coproporphyrin III ferrochelatase</fullName>
        <ecNumber evidence="7">4.99.1.9</ecNumber>
    </recommendedName>
</protein>
<name>A0A2T2WEJ3_9FIRM</name>
<evidence type="ECO:0000256" key="4">
    <source>
        <dbReference type="ARBA" id="ARBA00023239"/>
    </source>
</evidence>
<dbReference type="GO" id="GO:0006783">
    <property type="term" value="P:heme biosynthetic process"/>
    <property type="evidence" value="ECO:0007669"/>
    <property type="project" value="UniProtKB-UniRule"/>
</dbReference>
<dbReference type="UniPathway" id="UPA00252"/>
<dbReference type="Pfam" id="PF00762">
    <property type="entry name" value="Ferrochelatase"/>
    <property type="match status" value="1"/>
</dbReference>
<dbReference type="InterPro" id="IPR001015">
    <property type="entry name" value="Ferrochelatase"/>
</dbReference>
<evidence type="ECO:0000256" key="1">
    <source>
        <dbReference type="ARBA" id="ARBA00004744"/>
    </source>
</evidence>
<dbReference type="PANTHER" id="PTHR11108">
    <property type="entry name" value="FERROCHELATASE"/>
    <property type="match status" value="1"/>
</dbReference>
<sequence length="306" mass="34047">MTWGVLLMAYGTASGPEDVERYYTHIRHGRPPTQGQLQDLLNRYEAIGGASPLFAITQAQGQALQTELDTRHGPGQFQVALGMKHSPPFIAQAVQNLAAVGIDRAVALVLAPHYSKMSVGTYLDEAQAALRELRTPMRLNVIRSWADAPGLIELLHRRIAEVRHRFSAAEQQNLPIIFSAHSLPSRILSDQDPYPHELRITGDLVAQSLGTTHYTFAWQSAGRTAESWMGPDILEKLTLMKRDGFSQAIICPCGFVSDHLEVLYDLDIQAHQHALSLGMHVERTRSLNDDPGFIRFLADLVELRTQ</sequence>
<dbReference type="CDD" id="cd00419">
    <property type="entry name" value="Ferrochelatase_C"/>
    <property type="match status" value="1"/>
</dbReference>
<feature type="binding site" description="axial binding residue" evidence="7">
    <location>
        <position position="10"/>
    </location>
    <ligand>
        <name>Fe-coproporphyrin III</name>
        <dbReference type="ChEBI" id="CHEBI:68438"/>
    </ligand>
    <ligandPart>
        <name>Fe</name>
        <dbReference type="ChEBI" id="CHEBI:18248"/>
    </ligandPart>
</feature>
<dbReference type="CDD" id="cd03411">
    <property type="entry name" value="Ferrochelatase_N"/>
    <property type="match status" value="1"/>
</dbReference>
<comment type="catalytic activity">
    <reaction evidence="6">
        <text>Fe-coproporphyrin III + 2 H(+) = coproporphyrin III + Fe(2+)</text>
        <dbReference type="Rhea" id="RHEA:49572"/>
        <dbReference type="ChEBI" id="CHEBI:15378"/>
        <dbReference type="ChEBI" id="CHEBI:29033"/>
        <dbReference type="ChEBI" id="CHEBI:68438"/>
        <dbReference type="ChEBI" id="CHEBI:131725"/>
        <dbReference type="EC" id="4.99.1.9"/>
    </reaction>
    <physiologicalReaction direction="right-to-left" evidence="6">
        <dbReference type="Rhea" id="RHEA:49574"/>
    </physiologicalReaction>
</comment>